<evidence type="ECO:0000256" key="5">
    <source>
        <dbReference type="ARBA" id="ARBA00023163"/>
    </source>
</evidence>
<dbReference type="InterPro" id="IPR011011">
    <property type="entry name" value="Znf_FYVE_PHD"/>
</dbReference>
<feature type="region of interest" description="Disordered" evidence="7">
    <location>
        <begin position="1425"/>
        <end position="1446"/>
    </location>
</feature>
<feature type="region of interest" description="Disordered" evidence="7">
    <location>
        <begin position="1303"/>
        <end position="1347"/>
    </location>
</feature>
<dbReference type="InterPro" id="IPR013083">
    <property type="entry name" value="Znf_RING/FYVE/PHD"/>
</dbReference>
<feature type="compositionally biased region" description="Basic and acidic residues" evidence="7">
    <location>
        <begin position="468"/>
        <end position="483"/>
    </location>
</feature>
<dbReference type="InterPro" id="IPR001965">
    <property type="entry name" value="Znf_PHD"/>
</dbReference>
<evidence type="ECO:0000313" key="10">
    <source>
        <dbReference type="Proteomes" id="UP001174677"/>
    </source>
</evidence>
<dbReference type="InterPro" id="IPR056280">
    <property type="entry name" value="AIPP2-like_SPOC"/>
</dbReference>
<name>A0ABQ9MK78_HEVBR</name>
<feature type="compositionally biased region" description="Basic and acidic residues" evidence="7">
    <location>
        <begin position="557"/>
        <end position="571"/>
    </location>
</feature>
<evidence type="ECO:0000256" key="4">
    <source>
        <dbReference type="ARBA" id="ARBA00023015"/>
    </source>
</evidence>
<keyword evidence="4" id="KW-0805">Transcription regulation</keyword>
<dbReference type="Proteomes" id="UP001174677">
    <property type="component" value="Chromosome 5"/>
</dbReference>
<keyword evidence="2 6" id="KW-0863">Zinc-finger</keyword>
<feature type="compositionally biased region" description="Basic and acidic residues" evidence="7">
    <location>
        <begin position="885"/>
        <end position="901"/>
    </location>
</feature>
<keyword evidence="3" id="KW-0862">Zinc</keyword>
<evidence type="ECO:0000256" key="1">
    <source>
        <dbReference type="ARBA" id="ARBA00022723"/>
    </source>
</evidence>
<gene>
    <name evidence="9" type="ORF">P3X46_008106</name>
</gene>
<proteinExistence type="predicted"/>
<feature type="region of interest" description="Disordered" evidence="7">
    <location>
        <begin position="852"/>
        <end position="912"/>
    </location>
</feature>
<feature type="region of interest" description="Disordered" evidence="7">
    <location>
        <begin position="466"/>
        <end position="497"/>
    </location>
</feature>
<keyword evidence="10" id="KW-1185">Reference proteome</keyword>
<dbReference type="Pfam" id="PF23121">
    <property type="entry name" value="SPOC_AIPP2"/>
    <property type="match status" value="1"/>
</dbReference>
<dbReference type="InterPro" id="IPR019787">
    <property type="entry name" value="Znf_PHD-finger"/>
</dbReference>
<evidence type="ECO:0000256" key="2">
    <source>
        <dbReference type="ARBA" id="ARBA00022771"/>
    </source>
</evidence>
<dbReference type="EMBL" id="JARPOI010000005">
    <property type="protein sequence ID" value="KAJ9179780.1"/>
    <property type="molecule type" value="Genomic_DNA"/>
</dbReference>
<feature type="compositionally biased region" description="Polar residues" evidence="7">
    <location>
        <begin position="1323"/>
        <end position="1333"/>
    </location>
</feature>
<feature type="compositionally biased region" description="Polar residues" evidence="7">
    <location>
        <begin position="1432"/>
        <end position="1441"/>
    </location>
</feature>
<dbReference type="PROSITE" id="PS50016">
    <property type="entry name" value="ZF_PHD_2"/>
    <property type="match status" value="1"/>
</dbReference>
<evidence type="ECO:0000256" key="3">
    <source>
        <dbReference type="ARBA" id="ARBA00022833"/>
    </source>
</evidence>
<keyword evidence="5" id="KW-0804">Transcription</keyword>
<sequence>MAVGRRERGVEELYNATEVIGEPKITSVLRGSFRMQGPVEETEEDIEKNMLPSQSEKRLGKRSMRRKVRTRVESGTCNVCSTPCSSCMHLKLACMGSKGNGFSDETFHETATSQNSINEDDLFPFKNRAYDSLQHTTSEASNLLSVNSSHDSLSENVESKASINCTDMVDASVESEMLPKLSFGGTVVVDQLFPKPQSILDQITPSNKNEYPKVLEGHDDNISCVSRANDASITVIHHNRNVDRKNLSCSSALVGSLGSEGTEKAPISPESELLETPSNDAYAGNSSLNVQSRCLSTSNGTELEEDRKLGTSMVSSQLAEGTGKALILPKSELLGTPSNDAYAGSSSQKVQSRCLSSTADGRDFEEDTKFDSSKVSSQLLEGTGKALIFPKAELLEIPSNDVYAGSSSLKVQSRCLSSTTNGTQLEEDTKFDTSKVSSKVCTKVEEGTKKDRGDRMNEGFKCANQVEENEKSNESVELTDMREPGLQSVSRDESDESEIEEHDVKVCDICGDAGREDLLAICSKCSDGAEHTYCMREMLQKVPEGDWLCEECKLAEETENQKQGSDSEGKRMNKASAHSSGKRHVETMEVASASKRQAIETTFGSPKSSSPSRPAALLRDSSFKGLDKGKVNPAQQTSFVNHSSIDTPETARSSIVPRIQTPKGTLLKSNSFNTFSKSKVKLVDEVPQKQKGSRENRSLDIKEGTARMISKSMSFRSVSSVRSNATDSKVKMLSSKFSQAQDIKALKQVKEQSAFESKSSSKLGRPMGVSVTNSSNISVPKVSQKLTPHGDSVMVSTTSNNKESNASQSDGKLGSLSRSTSSIARKGAEIPVTSVRSLPANGISSAFVEQKLNQVSPKDEPSSSSSGTAERPYHNMDENLQDGLSRSRESSNQSEKTRESSVSRSRPAITAGPKNITCQKCKEIGHATDCCTVVSPRASVVDTSAARTVREDMSKGSKLKAAIEAAMLKKPGIFKKKKESDQSDGLSSLNVDVTFEIAPHDQFSVSNKIRNMISDEGTEEGQANIGICSSENYKEANINNEKQLNVHSTDAVSPFKAMVLDSTIPSLGKPIHALGATPLFSKMLIIPQHEYIWQGAFEVCRGGKLLNLYGGIQAHLSTCASPKVLEVANQFPQKITMDEVPRLSMWPRQFHDNGSKEDNIALYFFAKDLESYEKSYKNLLDNMIKRDLALKGYFDGVEFLIFPSTQLLENSQRWNTLFFLWGVFRGNRSSCSDSFNKLVIPGSNVVPWDMNSPDKPLTSLNGDLDNKASQTNSEEQDGRLDSNSLSTNAASSAFFCSETRCTSPSKEPATLPECRVDTEHKPSTQATGISTGSKSREETQSHVDASCVRENSSSFKVFQVGDKGEDVRESVVEEKMVDRMDTHRDEVKVERNLNENSLMMDAEASSGRDLNKGLDWQSNSRKRSYLDLSETAPRTSSSTGQKMPWDTVDGESIKKLKTGFCELYGCSSAREGNSLSDGFASQICDLGSSSSIEERSCDKAADEKVILEDIGTTERYFFPVDSRRVKDFRLGDNSMPWKEYSSNDEDQFHDEVPNLELALGAEAKTPNKGILPFFVGMVEKNNSQKKTPDNVTDKEEEDGVSASLSLSLSFPFPDEEQTVKPVSKTEQLLPERHNVNTSLLLFGGFSDK</sequence>
<organism evidence="9 10">
    <name type="scientific">Hevea brasiliensis</name>
    <name type="common">Para rubber tree</name>
    <name type="synonym">Siphonia brasiliensis</name>
    <dbReference type="NCBI Taxonomy" id="3981"/>
    <lineage>
        <taxon>Eukaryota</taxon>
        <taxon>Viridiplantae</taxon>
        <taxon>Streptophyta</taxon>
        <taxon>Embryophyta</taxon>
        <taxon>Tracheophyta</taxon>
        <taxon>Spermatophyta</taxon>
        <taxon>Magnoliopsida</taxon>
        <taxon>eudicotyledons</taxon>
        <taxon>Gunneridae</taxon>
        <taxon>Pentapetalae</taxon>
        <taxon>rosids</taxon>
        <taxon>fabids</taxon>
        <taxon>Malpighiales</taxon>
        <taxon>Euphorbiaceae</taxon>
        <taxon>Crotonoideae</taxon>
        <taxon>Micrandreae</taxon>
        <taxon>Hevea</taxon>
    </lineage>
</organism>
<evidence type="ECO:0000313" key="9">
    <source>
        <dbReference type="EMBL" id="KAJ9179780.1"/>
    </source>
</evidence>
<dbReference type="Gene3D" id="3.30.40.10">
    <property type="entry name" value="Zinc/RING finger domain, C3HC4 (zinc finger)"/>
    <property type="match status" value="1"/>
</dbReference>
<accession>A0ABQ9MK78</accession>
<evidence type="ECO:0000256" key="6">
    <source>
        <dbReference type="PROSITE-ProRule" id="PRU00146"/>
    </source>
</evidence>
<comment type="caution">
    <text evidence="9">The sequence shown here is derived from an EMBL/GenBank/DDBJ whole genome shotgun (WGS) entry which is preliminary data.</text>
</comment>
<evidence type="ECO:0000256" key="7">
    <source>
        <dbReference type="SAM" id="MobiDB-lite"/>
    </source>
</evidence>
<feature type="region of interest" description="Disordered" evidence="7">
    <location>
        <begin position="1250"/>
        <end position="1285"/>
    </location>
</feature>
<keyword evidence="1" id="KW-0479">Metal-binding</keyword>
<evidence type="ECO:0000259" key="8">
    <source>
        <dbReference type="PROSITE" id="PS50016"/>
    </source>
</evidence>
<feature type="region of interest" description="Disordered" evidence="7">
    <location>
        <begin position="754"/>
        <end position="821"/>
    </location>
</feature>
<dbReference type="InterPro" id="IPR049914">
    <property type="entry name" value="PHD1-3/5-6"/>
</dbReference>
<dbReference type="SUPFAM" id="SSF57903">
    <property type="entry name" value="FYVE/PHD zinc finger"/>
    <property type="match status" value="1"/>
</dbReference>
<feature type="compositionally biased region" description="Polar residues" evidence="7">
    <location>
        <begin position="794"/>
        <end position="821"/>
    </location>
</feature>
<dbReference type="PANTHER" id="PTHR33304:SF9">
    <property type="entry name" value="RING_FYVE_PHD ZINC FINGER SUPERFAMILY PROTEIN"/>
    <property type="match status" value="1"/>
</dbReference>
<reference evidence="9" key="1">
    <citation type="journal article" date="2023" name="Plant Biotechnol. J.">
        <title>Chromosome-level wild Hevea brasiliensis genome provides new tools for genomic-assisted breeding and valuable loci to elevate rubber yield.</title>
        <authorList>
            <person name="Cheng H."/>
            <person name="Song X."/>
            <person name="Hu Y."/>
            <person name="Wu T."/>
            <person name="Yang Q."/>
            <person name="An Z."/>
            <person name="Feng S."/>
            <person name="Deng Z."/>
            <person name="Wu W."/>
            <person name="Zeng X."/>
            <person name="Tu M."/>
            <person name="Wang X."/>
            <person name="Huang H."/>
        </authorList>
    </citation>
    <scope>NUCLEOTIDE SEQUENCE</scope>
    <source>
        <strain evidence="9">MT/VB/25A 57/8</strain>
    </source>
</reference>
<dbReference type="SMART" id="SM00249">
    <property type="entry name" value="PHD"/>
    <property type="match status" value="1"/>
</dbReference>
<dbReference type="PANTHER" id="PTHR33304">
    <property type="match status" value="1"/>
</dbReference>
<feature type="region of interest" description="Disordered" evidence="7">
    <location>
        <begin position="557"/>
        <end position="595"/>
    </location>
</feature>
<protein>
    <recommendedName>
        <fullName evidence="8">PHD-type domain-containing protein</fullName>
    </recommendedName>
</protein>
<feature type="domain" description="PHD-type" evidence="8">
    <location>
        <begin position="504"/>
        <end position="555"/>
    </location>
</feature>